<name>A0ABR9B2Z0_9BACL</name>
<dbReference type="Proteomes" id="UP000634529">
    <property type="component" value="Unassembled WGS sequence"/>
</dbReference>
<accession>A0ABR9B2Z0</accession>
<keyword evidence="1" id="KW-0472">Membrane</keyword>
<feature type="transmembrane region" description="Helical" evidence="1">
    <location>
        <begin position="289"/>
        <end position="309"/>
    </location>
</feature>
<feature type="transmembrane region" description="Helical" evidence="1">
    <location>
        <begin position="315"/>
        <end position="335"/>
    </location>
</feature>
<feature type="transmembrane region" description="Helical" evidence="1">
    <location>
        <begin position="31"/>
        <end position="60"/>
    </location>
</feature>
<feature type="transmembrane region" description="Helical" evidence="1">
    <location>
        <begin position="105"/>
        <end position="122"/>
    </location>
</feature>
<evidence type="ECO:0000313" key="3">
    <source>
        <dbReference type="Proteomes" id="UP000634529"/>
    </source>
</evidence>
<evidence type="ECO:0000313" key="2">
    <source>
        <dbReference type="EMBL" id="MBD8500731.1"/>
    </source>
</evidence>
<feature type="transmembrane region" description="Helical" evidence="1">
    <location>
        <begin position="66"/>
        <end position="84"/>
    </location>
</feature>
<feature type="transmembrane region" description="Helical" evidence="1">
    <location>
        <begin position="347"/>
        <end position="370"/>
    </location>
</feature>
<keyword evidence="1" id="KW-0812">Transmembrane</keyword>
<feature type="transmembrane region" description="Helical" evidence="1">
    <location>
        <begin position="491"/>
        <end position="511"/>
    </location>
</feature>
<feature type="transmembrane region" description="Helical" evidence="1">
    <location>
        <begin position="458"/>
        <end position="479"/>
    </location>
</feature>
<protein>
    <recommendedName>
        <fullName evidence="4">Transporter</fullName>
    </recommendedName>
</protein>
<evidence type="ECO:0008006" key="4">
    <source>
        <dbReference type="Google" id="ProtNLM"/>
    </source>
</evidence>
<proteinExistence type="predicted"/>
<feature type="transmembrane region" description="Helical" evidence="1">
    <location>
        <begin position="185"/>
        <end position="208"/>
    </location>
</feature>
<feature type="transmembrane region" description="Helical" evidence="1">
    <location>
        <begin position="128"/>
        <end position="147"/>
    </location>
</feature>
<keyword evidence="3" id="KW-1185">Reference proteome</keyword>
<sequence length="513" mass="53558">MVLELTWLHGIYLIFIMLIIGCLIKRRDTTLVCIVGILLLGWFATSSLVAAVSGIFSTFIYAMKELMPTILIISIIVGMSRVLLASGIHEALVSPFTRFMRSPAMAYWTIGIVMMTISLFFWPSPAVALVGAVLLPAAIRVGLPLLAVAMAMNLFGHGIALSGDFIIQAAPKLTADAAGIPVESVISASLPLVLVMGAVTTGAAFCLIRRDLRSGRLQPTSSTMETRVVSNENVGDTNSTNISYMAAPPETGSSPDRVITNLDNPNNASNDTDINLTGTFALTPLIKRLSAILIVLLFALDVMILFRYNLQGGEATALVGGTAVLILLLINLLTYRGKGLEQTTTHLIDGFLFGFKVFGPVIPIAAFFYLGDAALTELYGPVLPAGSHGIVNDLGVALAHNVPVHPAVGAVTMTAVGTITGLDGSGFSGISLAGSVASVFGSAIGGGTATLTALGQVAAIWVGGGTLIPWALIPAAAICGVSPFELARRNLIPVFIGLTATTLLAIVMLMLNI</sequence>
<reference evidence="2 3" key="1">
    <citation type="submission" date="2020-09" db="EMBL/GenBank/DDBJ databases">
        <title>Paenibacillus sp. CAU 1523 isolated from sand of Haeundae Beach.</title>
        <authorList>
            <person name="Kim W."/>
        </authorList>
    </citation>
    <scope>NUCLEOTIDE SEQUENCE [LARGE SCALE GENOMIC DNA]</scope>
    <source>
        <strain evidence="2 3">CAU 1523</strain>
    </source>
</reference>
<evidence type="ECO:0000256" key="1">
    <source>
        <dbReference type="SAM" id="Phobius"/>
    </source>
</evidence>
<dbReference type="EMBL" id="JACYTN010000027">
    <property type="protein sequence ID" value="MBD8500731.1"/>
    <property type="molecule type" value="Genomic_DNA"/>
</dbReference>
<organism evidence="2 3">
    <name type="scientific">Paenibacillus arenosi</name>
    <dbReference type="NCBI Taxonomy" id="2774142"/>
    <lineage>
        <taxon>Bacteria</taxon>
        <taxon>Bacillati</taxon>
        <taxon>Bacillota</taxon>
        <taxon>Bacilli</taxon>
        <taxon>Bacillales</taxon>
        <taxon>Paenibacillaceae</taxon>
        <taxon>Paenibacillus</taxon>
    </lineage>
</organism>
<comment type="caution">
    <text evidence="2">The sequence shown here is derived from an EMBL/GenBank/DDBJ whole genome shotgun (WGS) entry which is preliminary data.</text>
</comment>
<keyword evidence="1" id="KW-1133">Transmembrane helix</keyword>
<gene>
    <name evidence="2" type="ORF">IFO66_20810</name>
</gene>
<feature type="transmembrane region" description="Helical" evidence="1">
    <location>
        <begin position="6"/>
        <end position="24"/>
    </location>
</feature>
<feature type="transmembrane region" description="Helical" evidence="1">
    <location>
        <begin position="154"/>
        <end position="173"/>
    </location>
</feature>